<organism evidence="2 3">
    <name type="scientific">Ligilactobacillus animalis</name>
    <dbReference type="NCBI Taxonomy" id="1605"/>
    <lineage>
        <taxon>Bacteria</taxon>
        <taxon>Bacillati</taxon>
        <taxon>Bacillota</taxon>
        <taxon>Bacilli</taxon>
        <taxon>Lactobacillales</taxon>
        <taxon>Lactobacillaceae</taxon>
        <taxon>Ligilactobacillus</taxon>
    </lineage>
</organism>
<protein>
    <submittedName>
        <fullName evidence="2">Type III secretion protein, HrcV family</fullName>
    </submittedName>
</protein>
<keyword evidence="1" id="KW-0472">Membrane</keyword>
<dbReference type="Proteomes" id="UP000027129">
    <property type="component" value="Unassembled WGS sequence"/>
</dbReference>
<dbReference type="RefSeq" id="WP_225361391.1">
    <property type="nucleotide sequence ID" value="NZ_CP195054.1"/>
</dbReference>
<evidence type="ECO:0000313" key="3">
    <source>
        <dbReference type="Proteomes" id="UP000027129"/>
    </source>
</evidence>
<dbReference type="EMBL" id="JMHU01000007">
    <property type="protein sequence ID" value="KDA46139.1"/>
    <property type="molecule type" value="Genomic_DNA"/>
</dbReference>
<keyword evidence="1" id="KW-0812">Transmembrane</keyword>
<reference evidence="2 3" key="1">
    <citation type="submission" date="2014-04" db="EMBL/GenBank/DDBJ databases">
        <title>Draft Genome Sequence of Lactobacillus animalis 381-IL-28.</title>
        <authorList>
            <person name="Sturino J.M."/>
            <person name="Rajendran M."/>
            <person name="Altermann E."/>
        </authorList>
    </citation>
    <scope>NUCLEOTIDE SEQUENCE [LARGE SCALE GENOMIC DNA]</scope>
    <source>
        <strain evidence="2 3">381-IL-28</strain>
    </source>
</reference>
<accession>A0ABR4RPY7</accession>
<sequence>MNDQNSNEPKFWKGDSVKGFVYGAFAGLITGIFNISLWNIPHLGLIIFVAIWLLIGTNPTFKDKRSPEEIKRDHEQHLENMKEEKIAKANAKAIKKQAATEKLDMQLKKNELKLQKQQLKNSTKIKCSKCKSTNVQPLGVHKKGFSVGKAVGGAVLIGGLGTIAGFAGKRTKKTDFVCLKCGKQFKK</sequence>
<evidence type="ECO:0000313" key="2">
    <source>
        <dbReference type="EMBL" id="KDA46139.1"/>
    </source>
</evidence>
<feature type="transmembrane region" description="Helical" evidence="1">
    <location>
        <begin position="20"/>
        <end position="37"/>
    </location>
</feature>
<keyword evidence="1" id="KW-1133">Transmembrane helix</keyword>
<name>A0ABR4RPY7_9LACO</name>
<proteinExistence type="predicted"/>
<comment type="caution">
    <text evidence="2">The sequence shown here is derived from an EMBL/GenBank/DDBJ whole genome shotgun (WGS) entry which is preliminary data.</text>
</comment>
<keyword evidence="3" id="KW-1185">Reference proteome</keyword>
<gene>
    <name evidence="2" type="ORF">Lani381_0823</name>
</gene>
<evidence type="ECO:0000256" key="1">
    <source>
        <dbReference type="SAM" id="Phobius"/>
    </source>
</evidence>